<keyword evidence="2" id="KW-1185">Reference proteome</keyword>
<dbReference type="AlphaFoldDB" id="A0A8J2ZPB9"/>
<dbReference type="EMBL" id="BMEV01000006">
    <property type="protein sequence ID" value="GGH70546.1"/>
    <property type="molecule type" value="Genomic_DNA"/>
</dbReference>
<protein>
    <submittedName>
        <fullName evidence="1">Uncharacterized protein</fullName>
    </submittedName>
</protein>
<evidence type="ECO:0000313" key="2">
    <source>
        <dbReference type="Proteomes" id="UP000602050"/>
    </source>
</evidence>
<evidence type="ECO:0000313" key="1">
    <source>
        <dbReference type="EMBL" id="GGH70546.1"/>
    </source>
</evidence>
<dbReference type="RefSeq" id="WP_188390852.1">
    <property type="nucleotide sequence ID" value="NZ_BMEV01000006.1"/>
</dbReference>
<organism evidence="1 2">
    <name type="scientific">Compostibacillus humi</name>
    <dbReference type="NCBI Taxonomy" id="1245525"/>
    <lineage>
        <taxon>Bacteria</taxon>
        <taxon>Bacillati</taxon>
        <taxon>Bacillota</taxon>
        <taxon>Bacilli</taxon>
        <taxon>Bacillales</taxon>
        <taxon>Bacillaceae</taxon>
        <taxon>Compostibacillus</taxon>
    </lineage>
</organism>
<gene>
    <name evidence="1" type="ORF">GCM10010978_05580</name>
</gene>
<accession>A0A8J2ZPB9</accession>
<proteinExistence type="predicted"/>
<sequence length="62" mass="7282">MSGRRDDFDVVLNVDRLLIRADEIVVENQRRKRRDFSNVAGDFDRNFDDVAGAFGRKFFDND</sequence>
<dbReference type="Proteomes" id="UP000602050">
    <property type="component" value="Unassembled WGS sequence"/>
</dbReference>
<name>A0A8J2ZPB9_9BACI</name>
<reference evidence="1" key="2">
    <citation type="submission" date="2020-09" db="EMBL/GenBank/DDBJ databases">
        <authorList>
            <person name="Sun Q."/>
            <person name="Zhou Y."/>
        </authorList>
    </citation>
    <scope>NUCLEOTIDE SEQUENCE</scope>
    <source>
        <strain evidence="1">CGMCC 1.12360</strain>
    </source>
</reference>
<comment type="caution">
    <text evidence="1">The sequence shown here is derived from an EMBL/GenBank/DDBJ whole genome shotgun (WGS) entry which is preliminary data.</text>
</comment>
<reference evidence="1" key="1">
    <citation type="journal article" date="2014" name="Int. J. Syst. Evol. Microbiol.">
        <title>Complete genome sequence of Corynebacterium casei LMG S-19264T (=DSM 44701T), isolated from a smear-ripened cheese.</title>
        <authorList>
            <consortium name="US DOE Joint Genome Institute (JGI-PGF)"/>
            <person name="Walter F."/>
            <person name="Albersmeier A."/>
            <person name="Kalinowski J."/>
            <person name="Ruckert C."/>
        </authorList>
    </citation>
    <scope>NUCLEOTIDE SEQUENCE</scope>
    <source>
        <strain evidence="1">CGMCC 1.12360</strain>
    </source>
</reference>